<organism evidence="2 3">
    <name type="scientific">Aspergillus pseudodeflectus</name>
    <dbReference type="NCBI Taxonomy" id="176178"/>
    <lineage>
        <taxon>Eukaryota</taxon>
        <taxon>Fungi</taxon>
        <taxon>Dikarya</taxon>
        <taxon>Ascomycota</taxon>
        <taxon>Pezizomycotina</taxon>
        <taxon>Eurotiomycetes</taxon>
        <taxon>Eurotiomycetidae</taxon>
        <taxon>Eurotiales</taxon>
        <taxon>Aspergillaceae</taxon>
        <taxon>Aspergillus</taxon>
        <taxon>Aspergillus subgen. Nidulantes</taxon>
    </lineage>
</organism>
<keyword evidence="1" id="KW-0812">Transmembrane</keyword>
<keyword evidence="3" id="KW-1185">Reference proteome</keyword>
<proteinExistence type="predicted"/>
<sequence length="57" mass="6432">MPKIGWGFFTIRAAWVIAATIAIGIVTSSISMWKIDTRRTRCCIPKSFQGLLPRFNC</sequence>
<keyword evidence="1" id="KW-0472">Membrane</keyword>
<comment type="caution">
    <text evidence="2">The sequence shown here is derived from an EMBL/GenBank/DDBJ whole genome shotgun (WGS) entry which is preliminary data.</text>
</comment>
<evidence type="ECO:0000256" key="1">
    <source>
        <dbReference type="SAM" id="Phobius"/>
    </source>
</evidence>
<evidence type="ECO:0000313" key="2">
    <source>
        <dbReference type="EMBL" id="KAL2844885.1"/>
    </source>
</evidence>
<gene>
    <name evidence="2" type="ORF">BJX68DRAFT_242530</name>
</gene>
<reference evidence="2 3" key="1">
    <citation type="submission" date="2024-07" db="EMBL/GenBank/DDBJ databases">
        <title>Section-level genome sequencing and comparative genomics of Aspergillus sections Usti and Cavernicolus.</title>
        <authorList>
            <consortium name="Lawrence Berkeley National Laboratory"/>
            <person name="Nybo J.L."/>
            <person name="Vesth T.C."/>
            <person name="Theobald S."/>
            <person name="Frisvad J.C."/>
            <person name="Larsen T.O."/>
            <person name="Kjaerboelling I."/>
            <person name="Rothschild-Mancinelli K."/>
            <person name="Lyhne E.K."/>
            <person name="Kogle M.E."/>
            <person name="Barry K."/>
            <person name="Clum A."/>
            <person name="Na H."/>
            <person name="Ledsgaard L."/>
            <person name="Lin J."/>
            <person name="Lipzen A."/>
            <person name="Kuo A."/>
            <person name="Riley R."/>
            <person name="Mondo S."/>
            <person name="LaButti K."/>
            <person name="Haridas S."/>
            <person name="Pangalinan J."/>
            <person name="Salamov A.A."/>
            <person name="Simmons B.A."/>
            <person name="Magnuson J.K."/>
            <person name="Chen J."/>
            <person name="Drula E."/>
            <person name="Henrissat B."/>
            <person name="Wiebenga A."/>
            <person name="Lubbers R.J."/>
            <person name="Gomes A.C."/>
            <person name="Macurrencykelacurrency M.R."/>
            <person name="Stajich J."/>
            <person name="Grigoriev I.V."/>
            <person name="Mortensen U.H."/>
            <person name="De vries R.P."/>
            <person name="Baker S.E."/>
            <person name="Andersen M.R."/>
        </authorList>
    </citation>
    <scope>NUCLEOTIDE SEQUENCE [LARGE SCALE GENOMIC DNA]</scope>
    <source>
        <strain evidence="2 3">CBS 756.74</strain>
    </source>
</reference>
<dbReference type="RefSeq" id="XP_070896351.1">
    <property type="nucleotide sequence ID" value="XM_071041002.1"/>
</dbReference>
<dbReference type="EMBL" id="JBFXLR010000039">
    <property type="protein sequence ID" value="KAL2844885.1"/>
    <property type="molecule type" value="Genomic_DNA"/>
</dbReference>
<evidence type="ECO:0000313" key="3">
    <source>
        <dbReference type="Proteomes" id="UP001610444"/>
    </source>
</evidence>
<name>A0ABR4JXV8_9EURO</name>
<accession>A0ABR4JXV8</accession>
<protein>
    <submittedName>
        <fullName evidence="2">Uncharacterized protein</fullName>
    </submittedName>
</protein>
<dbReference type="GeneID" id="98156166"/>
<feature type="transmembrane region" description="Helical" evidence="1">
    <location>
        <begin position="6"/>
        <end position="31"/>
    </location>
</feature>
<keyword evidence="1" id="KW-1133">Transmembrane helix</keyword>
<dbReference type="Proteomes" id="UP001610444">
    <property type="component" value="Unassembled WGS sequence"/>
</dbReference>